<feature type="coiled-coil region" evidence="5">
    <location>
        <begin position="1566"/>
        <end position="1600"/>
    </location>
</feature>
<accession>A0A553QLL7</accession>
<feature type="region of interest" description="Disordered" evidence="6">
    <location>
        <begin position="1605"/>
        <end position="1624"/>
    </location>
</feature>
<feature type="coiled-coil region" evidence="5">
    <location>
        <begin position="213"/>
        <end position="374"/>
    </location>
</feature>
<evidence type="ECO:0000313" key="8">
    <source>
        <dbReference type="EMBL" id="TRY90890.1"/>
    </source>
</evidence>
<evidence type="ECO:0000313" key="9">
    <source>
        <dbReference type="Proteomes" id="UP000316079"/>
    </source>
</evidence>
<feature type="compositionally biased region" description="Polar residues" evidence="6">
    <location>
        <begin position="1727"/>
        <end position="1747"/>
    </location>
</feature>
<feature type="compositionally biased region" description="Basic and acidic residues" evidence="6">
    <location>
        <begin position="1605"/>
        <end position="1619"/>
    </location>
</feature>
<name>A0A553QLL7_9TELE</name>
<sequence>MKFSKIKAMPLLAWINAMFPERQIRDFAHLRDGFLLLQICYKLIGKNYTDVFKASTLYQKVEVIFNFLRDEFHLNDEQRNNTLNKINEDCDTEFQLAKVALLLCYCSFKRGNSMQLGPELELEITSIFRFVKEDADGLSLDEGIDKFLHQDFVNVSSTESSRTSSTFYNNEDSPLHTRSQHLPKVQFQELYTVASSSDGSPMLDVMSTPHFQLKKLRKELAHEEDVRDELEKELAIKISIISEKESLIFQLQYRVERMLRDQADLEKEHKAALLELQEKNQSLLQRMHEVLKQCQDLKTDNSQKEKKIDELTEESGTLTVEVRKAFGQLARAEEEMAKIRMIHESAQTEWRNRKDVLERELNEAVTHRECLSEQVLILQGKISILEDELHKAQTLETGEVLGPILEWEKLKQELSDLTLKLTQLQEIISHLEKEKAETETLLVQERCSFEKETNKFQMRLSDLEESLSTIRLERETLKEALMSQKEMLSSQISALEKDVSRLQQVEVQLMTEIKISADLRKQREDLEGKVASLDKTIVSLRVEIQGLAVERASQQKTHNALFSDLQCAKNTIQEYKGKLDEHQKVLAENDSLKSEACTLQRQLSECLETIDELQEQLTVLRSEKIKDADKVREALIKIEVLQSQIQGLSENICLKDEQIQNLKMVCESVDEELKHVKDRNAEINEMIKTNNREHEETVKKLKQELQSTASEKQKEILVLSAEVYSLKEQVCTHTENEAHKQTKLFALEEQHNALKENLSSLQKQLDEATTTVAQKQSMLILLQQELSNHETLREKAEELGTLRCEELEKSLNELQTKIQEVSKLSSEKDACLNALQEEMKVQELVAKQSEDVLRNELNEKIANLKGLLDAANSNISDKDNKIALLNETLERLEVEGQQKERETFRIQTEKEDLEKKIVAQNENCNALEKNFENLTKERDHLTDQVSFLQKEISQNQKDMAYLQKNNSVLKENLASVQTLLKEASYTMTQRDSEVVLLQQELSFQETEREKAQELEIIKREELEMKVKDLEANFVEVTGIVSQKEAQLISLQVELKDQQMNATQAGDLCRKLEEKVEIVQGELDVAMRGLVDKEHKLEFLDQKLKEMEVVLVQKEMDSIKTLREKEETEKTIEKLIMEKQHLEFVVKDRNNLFDDVSSLKEEIRSHHDTDLQKQLTISVLERECNALKERMACLEEKLVKESMNASEKESEVVLLQSKLHQQETHLQDKIQEMSTVASVKEELVQSLQEELNNQLKVNGEQATLLTKLEEKVETLQSILEDSSHHISRKDSLLQSSNQKLEEMELLLQQKNEELLQIKDDFVKLKCKRQLLEDCHQNLEMVKKERDLLSTKVSSLKEEVRHQQLIAKESEDKIRKELEVKFETLKGQMETVVHSLSEKDKLLETLNLKLNKMDLLLQQKEKDVIESLQVKDSLQKKVVELQAHKSELDDEHQQNLEMLSQEKEHLRTLNQSLQREYDASLKIRAEQNASLVALKKASRQWEEQKQELQDQLKLKAETAEHYKAQVEKAKNHYNGKKQLLLESQELNKTLEHSLEASKKDTKTLKSELTRTRMELEQTNAKVKTLQAQVDMAEKKLQGCRKKSNEYVKENQHPKFSEKRQQDVSTDSLEFELNDSLTANSTPLLRSSERLAAKRRELESESLETLYFTPMGQQGMKRKGDHNDIFERKLESSITSIGDLVVDSAKKLSASERRRRTTQVINISMAKMSQGHSKSQESFSSLHSAQSQPNLAMHHSRPLSFNLSDENTGTMLSKADTLQTLPGYRRSTAHSMAPPRATSTFCIGAENEPEHAGDDWMRIAELQSRNKACLPHLKSSYPLESRPSLGPSFTITDDDMRMGDPNETIRRASMMPSQIMESLNSHRFSLGPGPSQPQHATTKPGQTSDGTASLRGPQVTKNNSYLQVSGKKRPGSQIKGPDTPEAKKLASCFPRPLTPKGRFINSQNRPPNSPAERRQSEMFVVVNTPKNSGRGDSRLQRGLNKLRNSARKSPRISTAKKETQRVSQR</sequence>
<dbReference type="STRING" id="623744.A0A553QLL7"/>
<dbReference type="Pfam" id="PF21670">
    <property type="entry name" value="HOOK_N_NuMA"/>
    <property type="match status" value="1"/>
</dbReference>
<reference evidence="8 9" key="1">
    <citation type="journal article" date="2019" name="Sci. Data">
        <title>Hybrid genome assembly and annotation of Danionella translucida.</title>
        <authorList>
            <person name="Kadobianskyi M."/>
            <person name="Schulze L."/>
            <person name="Schuelke M."/>
            <person name="Judkewitz B."/>
        </authorList>
    </citation>
    <scope>NUCLEOTIDE SEQUENCE [LARGE SCALE GENOMIC DNA]</scope>
    <source>
        <strain evidence="8 9">Bolton</strain>
    </source>
</reference>
<feature type="domain" description="Nuclear mitotic apparatus protein 1 N-terminal hook" evidence="7">
    <location>
        <begin position="7"/>
        <end position="150"/>
    </location>
</feature>
<feature type="compositionally biased region" description="Basic and acidic residues" evidence="6">
    <location>
        <begin position="2012"/>
        <end position="2022"/>
    </location>
</feature>
<feature type="coiled-coil region" evidence="5">
    <location>
        <begin position="1401"/>
        <end position="1523"/>
    </location>
</feature>
<evidence type="ECO:0000256" key="6">
    <source>
        <dbReference type="SAM" id="MobiDB-lite"/>
    </source>
</evidence>
<keyword evidence="4 5" id="KW-0175">Coiled coil</keyword>
<evidence type="ECO:0000259" key="7">
    <source>
        <dbReference type="Pfam" id="PF21670"/>
    </source>
</evidence>
<dbReference type="GO" id="GO:0000922">
    <property type="term" value="C:spindle pole"/>
    <property type="evidence" value="ECO:0007669"/>
    <property type="project" value="TreeGrafter"/>
</dbReference>
<keyword evidence="2" id="KW-0963">Cytoplasm</keyword>
<evidence type="ECO:0000256" key="1">
    <source>
        <dbReference type="ARBA" id="ARBA00004496"/>
    </source>
</evidence>
<feature type="region of interest" description="Disordered" evidence="6">
    <location>
        <begin position="1878"/>
        <end position="2022"/>
    </location>
</feature>
<dbReference type="PANTHER" id="PTHR18902:SF24">
    <property type="entry name" value="NUCLEAR MITOTIC APPARATUS PROTEIN 1"/>
    <property type="match status" value="1"/>
</dbReference>
<protein>
    <recommendedName>
        <fullName evidence="7">Nuclear mitotic apparatus protein 1 N-terminal hook domain-containing protein</fullName>
    </recommendedName>
</protein>
<evidence type="ECO:0000256" key="4">
    <source>
        <dbReference type="ARBA" id="ARBA00023054"/>
    </source>
</evidence>
<feature type="compositionally biased region" description="Polar residues" evidence="6">
    <location>
        <begin position="1889"/>
        <end position="1904"/>
    </location>
</feature>
<feature type="coiled-coil region" evidence="5">
    <location>
        <begin position="994"/>
        <end position="1060"/>
    </location>
</feature>
<dbReference type="PANTHER" id="PTHR18902">
    <property type="entry name" value="NUCLEAR MITOTIC APPARATUS PROTEIN 1-RELATED"/>
    <property type="match status" value="1"/>
</dbReference>
<evidence type="ECO:0000256" key="5">
    <source>
        <dbReference type="SAM" id="Coils"/>
    </source>
</evidence>
<feature type="coiled-coil region" evidence="5">
    <location>
        <begin position="1089"/>
        <end position="1116"/>
    </location>
</feature>
<dbReference type="Proteomes" id="UP000316079">
    <property type="component" value="Unassembled WGS sequence"/>
</dbReference>
<feature type="coiled-coil region" evidence="5">
    <location>
        <begin position="1176"/>
        <end position="1210"/>
    </location>
</feature>
<proteinExistence type="predicted"/>
<dbReference type="GO" id="GO:0005737">
    <property type="term" value="C:cytoplasm"/>
    <property type="evidence" value="ECO:0007669"/>
    <property type="project" value="UniProtKB-SubCell"/>
</dbReference>
<feature type="coiled-coil region" evidence="5">
    <location>
        <begin position="407"/>
        <end position="951"/>
    </location>
</feature>
<dbReference type="Gene3D" id="1.10.287.1490">
    <property type="match status" value="1"/>
</dbReference>
<evidence type="ECO:0000256" key="3">
    <source>
        <dbReference type="ARBA" id="ARBA00022553"/>
    </source>
</evidence>
<dbReference type="GO" id="GO:0005876">
    <property type="term" value="C:spindle microtubule"/>
    <property type="evidence" value="ECO:0007669"/>
    <property type="project" value="TreeGrafter"/>
</dbReference>
<dbReference type="InterPro" id="IPR051841">
    <property type="entry name" value="MT-Golgi_org_protein"/>
</dbReference>
<dbReference type="OrthoDB" id="2436455at2759"/>
<feature type="coiled-coil region" evidence="5">
    <location>
        <begin position="1264"/>
        <end position="1357"/>
    </location>
</feature>
<gene>
    <name evidence="8" type="ORF">DNTS_021962</name>
</gene>
<dbReference type="GO" id="GO:0000132">
    <property type="term" value="P:establishment of mitotic spindle orientation"/>
    <property type="evidence" value="ECO:0007669"/>
    <property type="project" value="TreeGrafter"/>
</dbReference>
<keyword evidence="3" id="KW-0597">Phosphoprotein</keyword>
<dbReference type="InterPro" id="IPR048724">
    <property type="entry name" value="NuMA_N_HOOK"/>
</dbReference>
<evidence type="ECO:0000256" key="2">
    <source>
        <dbReference type="ARBA" id="ARBA00022490"/>
    </source>
</evidence>
<comment type="caution">
    <text evidence="8">The sequence shown here is derived from an EMBL/GenBank/DDBJ whole genome shotgun (WGS) entry which is preliminary data.</text>
</comment>
<dbReference type="GO" id="GO:0005813">
    <property type="term" value="C:centrosome"/>
    <property type="evidence" value="ECO:0007669"/>
    <property type="project" value="TreeGrafter"/>
</dbReference>
<comment type="subcellular location">
    <subcellularLocation>
        <location evidence="1">Cytoplasm</location>
    </subcellularLocation>
</comment>
<dbReference type="EMBL" id="SRMA01025790">
    <property type="protein sequence ID" value="TRY90890.1"/>
    <property type="molecule type" value="Genomic_DNA"/>
</dbReference>
<dbReference type="CDD" id="cd22224">
    <property type="entry name" value="HkD_NuMA"/>
    <property type="match status" value="1"/>
</dbReference>
<dbReference type="GO" id="GO:0008017">
    <property type="term" value="F:microtubule binding"/>
    <property type="evidence" value="ECO:0007669"/>
    <property type="project" value="TreeGrafter"/>
</dbReference>
<feature type="region of interest" description="Disordered" evidence="6">
    <location>
        <begin position="1724"/>
        <end position="1750"/>
    </location>
</feature>
<keyword evidence="9" id="KW-1185">Reference proteome</keyword>
<feature type="region of interest" description="Disordered" evidence="6">
    <location>
        <begin position="1837"/>
        <end position="1859"/>
    </location>
</feature>
<organism evidence="8 9">
    <name type="scientific">Danionella cerebrum</name>
    <dbReference type="NCBI Taxonomy" id="2873325"/>
    <lineage>
        <taxon>Eukaryota</taxon>
        <taxon>Metazoa</taxon>
        <taxon>Chordata</taxon>
        <taxon>Craniata</taxon>
        <taxon>Vertebrata</taxon>
        <taxon>Euteleostomi</taxon>
        <taxon>Actinopterygii</taxon>
        <taxon>Neopterygii</taxon>
        <taxon>Teleostei</taxon>
        <taxon>Ostariophysi</taxon>
        <taxon>Cypriniformes</taxon>
        <taxon>Danionidae</taxon>
        <taxon>Danioninae</taxon>
        <taxon>Danionella</taxon>
    </lineage>
</organism>